<reference evidence="1 2" key="1">
    <citation type="submission" date="2021-04" db="EMBL/GenBank/DDBJ databases">
        <authorList>
            <person name="De Guttry C."/>
            <person name="Zahm M."/>
            <person name="Klopp C."/>
            <person name="Cabau C."/>
            <person name="Louis A."/>
            <person name="Berthelot C."/>
            <person name="Parey E."/>
            <person name="Roest Crollius H."/>
            <person name="Montfort J."/>
            <person name="Robinson-Rechavi M."/>
            <person name="Bucao C."/>
            <person name="Bouchez O."/>
            <person name="Gislard M."/>
            <person name="Lluch J."/>
            <person name="Milhes M."/>
            <person name="Lampietro C."/>
            <person name="Lopez Roques C."/>
            <person name="Donnadieu C."/>
            <person name="Braasch I."/>
            <person name="Desvignes T."/>
            <person name="Postlethwait J."/>
            <person name="Bobe J."/>
            <person name="Wedekind C."/>
            <person name="Guiguen Y."/>
        </authorList>
    </citation>
    <scope>NUCLEOTIDE SEQUENCE [LARGE SCALE GENOMIC DNA]</scope>
    <source>
        <strain evidence="1">Cs_M1</strain>
        <tissue evidence="1">Blood</tissue>
    </source>
</reference>
<keyword evidence="2" id="KW-1185">Reference proteome</keyword>
<organism evidence="1 2">
    <name type="scientific">Coregonus suidteri</name>
    <dbReference type="NCBI Taxonomy" id="861788"/>
    <lineage>
        <taxon>Eukaryota</taxon>
        <taxon>Metazoa</taxon>
        <taxon>Chordata</taxon>
        <taxon>Craniata</taxon>
        <taxon>Vertebrata</taxon>
        <taxon>Euteleostomi</taxon>
        <taxon>Actinopterygii</taxon>
        <taxon>Neopterygii</taxon>
        <taxon>Teleostei</taxon>
        <taxon>Protacanthopterygii</taxon>
        <taxon>Salmoniformes</taxon>
        <taxon>Salmonidae</taxon>
        <taxon>Coregoninae</taxon>
        <taxon>Coregonus</taxon>
    </lineage>
</organism>
<evidence type="ECO:0000313" key="1">
    <source>
        <dbReference type="EMBL" id="KAK6294246.1"/>
    </source>
</evidence>
<dbReference type="AlphaFoldDB" id="A0AAN8QC23"/>
<sequence length="68" mass="7639">MRTNVLDERFPMDVTEPRVERAGGSSTRLTTLRTLRPSPIHLPNLLTQRAMGDRLQAVCQWSGGHRGP</sequence>
<dbReference type="Proteomes" id="UP001356427">
    <property type="component" value="Unassembled WGS sequence"/>
</dbReference>
<dbReference type="EMBL" id="JAGTTL010000035">
    <property type="protein sequence ID" value="KAK6294246.1"/>
    <property type="molecule type" value="Genomic_DNA"/>
</dbReference>
<protein>
    <submittedName>
        <fullName evidence="1">Uncharacterized protein</fullName>
    </submittedName>
</protein>
<comment type="caution">
    <text evidence="1">The sequence shown here is derived from an EMBL/GenBank/DDBJ whole genome shotgun (WGS) entry which is preliminary data.</text>
</comment>
<gene>
    <name evidence="1" type="ORF">J4Q44_G00350760</name>
</gene>
<name>A0AAN8QC23_9TELE</name>
<proteinExistence type="predicted"/>
<accession>A0AAN8QC23</accession>
<evidence type="ECO:0000313" key="2">
    <source>
        <dbReference type="Proteomes" id="UP001356427"/>
    </source>
</evidence>